<sequence>MTASITFSTCWYVFKAKFDPSVYQQWFDNMLSNVNNYNLVVYCDSDSYKHLEKYNGNKRIVFVFKPYTKFYNYKYLVKWMHNHEKNDLLKDRTDWKLNMLWSEKVHFVHETMTKKFFDTEYYGWCDIGYFRGRSNDMTKESLVNWPNPKKIYGLDPDKIYYACINNNKDYVKMLAYIINEKNSDGLPSMPIPPHQLSIAGGFFIAHKDKVEWWRDTYDRKLALYFEKDYLVKDDQIIVADCVFSDLENFVLCKEDDPPYDNWFMFQRLLL</sequence>
<proteinExistence type="predicted"/>
<protein>
    <submittedName>
        <fullName evidence="1">Uncharacterized protein</fullName>
    </submittedName>
</protein>
<accession>A0A6C0JDW9</accession>
<organism evidence="1">
    <name type="scientific">viral metagenome</name>
    <dbReference type="NCBI Taxonomy" id="1070528"/>
    <lineage>
        <taxon>unclassified sequences</taxon>
        <taxon>metagenomes</taxon>
        <taxon>organismal metagenomes</taxon>
    </lineage>
</organism>
<name>A0A6C0JDW9_9ZZZZ</name>
<reference evidence="1" key="1">
    <citation type="journal article" date="2020" name="Nature">
        <title>Giant virus diversity and host interactions through global metagenomics.</title>
        <authorList>
            <person name="Schulz F."/>
            <person name="Roux S."/>
            <person name="Paez-Espino D."/>
            <person name="Jungbluth S."/>
            <person name="Walsh D.A."/>
            <person name="Denef V.J."/>
            <person name="McMahon K.D."/>
            <person name="Konstantinidis K.T."/>
            <person name="Eloe-Fadrosh E.A."/>
            <person name="Kyrpides N.C."/>
            <person name="Woyke T."/>
        </authorList>
    </citation>
    <scope>NUCLEOTIDE SEQUENCE</scope>
    <source>
        <strain evidence="1">GVMAG-M-3300027708-20</strain>
    </source>
</reference>
<evidence type="ECO:0000313" key="1">
    <source>
        <dbReference type="EMBL" id="QHU03822.1"/>
    </source>
</evidence>
<dbReference type="EMBL" id="MN740389">
    <property type="protein sequence ID" value="QHU03822.1"/>
    <property type="molecule type" value="Genomic_DNA"/>
</dbReference>
<dbReference type="AlphaFoldDB" id="A0A6C0JDW9"/>